<dbReference type="PANTHER" id="PTHR22916:SF65">
    <property type="entry name" value="SLR1065 PROTEIN"/>
    <property type="match status" value="1"/>
</dbReference>
<dbReference type="AlphaFoldDB" id="A0A521G4D6"/>
<name>A0A521G4D6_9BACT</name>
<reference evidence="2" key="1">
    <citation type="submission" date="2017-07" db="EMBL/GenBank/DDBJ databases">
        <title>The cable genome - Insights into the physiology and evolution of filamentous bacteria capable of sulfide oxidation via long distance electron transfer.</title>
        <authorList>
            <person name="Thorup C."/>
            <person name="Bjerg J.T."/>
            <person name="Schreiber L."/>
            <person name="Nielsen L.P."/>
            <person name="Kjeldsen K.U."/>
            <person name="Boesen T."/>
            <person name="Boggild A."/>
            <person name="Meysman F."/>
            <person name="Geelhoed J."/>
            <person name="Schramm A."/>
        </authorList>
    </citation>
    <scope>NUCLEOTIDE SEQUENCE [LARGE SCALE GENOMIC DNA]</scope>
    <source>
        <strain evidence="2">GS</strain>
    </source>
</reference>
<comment type="caution">
    <text evidence="2">The sequence shown here is derived from an EMBL/GenBank/DDBJ whole genome shotgun (WGS) entry which is preliminary data.</text>
</comment>
<organism evidence="2 3">
    <name type="scientific">Candidatus Electronema aureum</name>
    <dbReference type="NCBI Taxonomy" id="2005002"/>
    <lineage>
        <taxon>Bacteria</taxon>
        <taxon>Pseudomonadati</taxon>
        <taxon>Thermodesulfobacteriota</taxon>
        <taxon>Desulfobulbia</taxon>
        <taxon>Desulfobulbales</taxon>
        <taxon>Desulfobulbaceae</taxon>
        <taxon>Candidatus Electronema</taxon>
    </lineage>
</organism>
<dbReference type="Proteomes" id="UP000316238">
    <property type="component" value="Unassembled WGS sequence"/>
</dbReference>
<proteinExistence type="predicted"/>
<evidence type="ECO:0000313" key="2">
    <source>
        <dbReference type="EMBL" id="TAA75886.1"/>
    </source>
</evidence>
<keyword evidence="3" id="KW-1185">Reference proteome</keyword>
<accession>A0A521G4D6</accession>
<protein>
    <submittedName>
        <fullName evidence="2">Glycosyltransferase, GT2 family</fullName>
    </submittedName>
</protein>
<feature type="domain" description="Glycosyltransferase 2-like" evidence="1">
    <location>
        <begin position="4"/>
        <end position="167"/>
    </location>
</feature>
<dbReference type="InterPro" id="IPR029044">
    <property type="entry name" value="Nucleotide-diphossugar_trans"/>
</dbReference>
<evidence type="ECO:0000259" key="1">
    <source>
        <dbReference type="Pfam" id="PF00535"/>
    </source>
</evidence>
<gene>
    <name evidence="2" type="ORF">CDV28_1028</name>
</gene>
<dbReference type="InterPro" id="IPR001173">
    <property type="entry name" value="Glyco_trans_2-like"/>
</dbReference>
<dbReference type="EMBL" id="NQJD01000002">
    <property type="protein sequence ID" value="TAA75886.1"/>
    <property type="molecule type" value="Genomic_DNA"/>
</dbReference>
<dbReference type="Pfam" id="PF00535">
    <property type="entry name" value="Glycos_transf_2"/>
    <property type="match status" value="1"/>
</dbReference>
<dbReference type="PANTHER" id="PTHR22916">
    <property type="entry name" value="GLYCOSYLTRANSFERASE"/>
    <property type="match status" value="1"/>
</dbReference>
<sequence>MRFSIITPNYNGGSFLEQAITNIISQVGDGIKLEYIIIDGGSTDCSHEIMARYSSKIAISIIEKDNGPANAINKGLALATGDVLAWLNADDLYYPGTLQRVRLAMECRPEAAICFGSCPIIDQQGKEIRQNISRFKEFFYPFSSRFTYQCINYLSQPALFFRRSAFAQAGPLREDMVAAWDYEFILRLWRCGNAVHVPDTPLAAFRWHEQSISGQNFRIQFQEEYEAARADAGRFSPQTFIHFFVRWGIVGIYSLMAWLKKRL</sequence>
<evidence type="ECO:0000313" key="3">
    <source>
        <dbReference type="Proteomes" id="UP000316238"/>
    </source>
</evidence>
<dbReference type="CDD" id="cd06433">
    <property type="entry name" value="GT_2_WfgS_like"/>
    <property type="match status" value="1"/>
</dbReference>
<dbReference type="GO" id="GO:0016758">
    <property type="term" value="F:hexosyltransferase activity"/>
    <property type="evidence" value="ECO:0007669"/>
    <property type="project" value="UniProtKB-ARBA"/>
</dbReference>
<dbReference type="Gene3D" id="3.90.550.10">
    <property type="entry name" value="Spore Coat Polysaccharide Biosynthesis Protein SpsA, Chain A"/>
    <property type="match status" value="1"/>
</dbReference>
<dbReference type="SUPFAM" id="SSF53448">
    <property type="entry name" value="Nucleotide-diphospho-sugar transferases"/>
    <property type="match status" value="1"/>
</dbReference>